<keyword evidence="3" id="KW-1185">Reference proteome</keyword>
<proteinExistence type="predicted"/>
<dbReference type="OrthoDB" id="2935859at2"/>
<name>A0A1B1S515_9BACL</name>
<dbReference type="RefSeq" id="WP_065524642.1">
    <property type="nucleotide sequence ID" value="NZ_CP016540.2"/>
</dbReference>
<protein>
    <submittedName>
        <fullName evidence="2">Uncharacterized protein</fullName>
    </submittedName>
</protein>
<feature type="coiled-coil region" evidence="1">
    <location>
        <begin position="10"/>
        <end position="63"/>
    </location>
</feature>
<dbReference type="AlphaFoldDB" id="A0A1B1S515"/>
<reference evidence="2" key="1">
    <citation type="submission" date="2016-10" db="EMBL/GenBank/DDBJ databases">
        <authorList>
            <person name="See-Too W.S."/>
        </authorList>
    </citation>
    <scope>NUCLEOTIDE SEQUENCE</scope>
    <source>
        <strain evidence="2">L10.15</strain>
    </source>
</reference>
<sequence length="74" mass="9053">MRRLYEYFTIEQKKEAVKKLELDKLELQKEINQNIDSYPRITREVLLHTLDSWNLEIEELENDIKDNRGPHKKI</sequence>
<keyword evidence="1" id="KW-0175">Coiled coil</keyword>
<dbReference type="Proteomes" id="UP000053354">
    <property type="component" value="Chromosome"/>
</dbReference>
<evidence type="ECO:0000313" key="2">
    <source>
        <dbReference type="EMBL" id="ANU28283.1"/>
    </source>
</evidence>
<evidence type="ECO:0000313" key="3">
    <source>
        <dbReference type="Proteomes" id="UP000053354"/>
    </source>
</evidence>
<dbReference type="KEGG" id="pll:I858_014925"/>
<organism evidence="2 3">
    <name type="scientific">Planococcus versutus</name>
    <dbReference type="NCBI Taxonomy" id="1302659"/>
    <lineage>
        <taxon>Bacteria</taxon>
        <taxon>Bacillati</taxon>
        <taxon>Bacillota</taxon>
        <taxon>Bacilli</taxon>
        <taxon>Bacillales</taxon>
        <taxon>Caryophanaceae</taxon>
        <taxon>Planococcus</taxon>
    </lineage>
</organism>
<evidence type="ECO:0000256" key="1">
    <source>
        <dbReference type="SAM" id="Coils"/>
    </source>
</evidence>
<dbReference type="EMBL" id="CP016540">
    <property type="protein sequence ID" value="ANU28283.1"/>
    <property type="molecule type" value="Genomic_DNA"/>
</dbReference>
<accession>A0A1B1S515</accession>
<gene>
    <name evidence="2" type="ORF">I858_014925</name>
</gene>